<dbReference type="Pfam" id="PF02719">
    <property type="entry name" value="Polysacc_synt_2"/>
    <property type="match status" value="1"/>
</dbReference>
<dbReference type="Gene3D" id="3.40.50.720">
    <property type="entry name" value="NAD(P)-binding Rossmann-like Domain"/>
    <property type="match status" value="2"/>
</dbReference>
<sequence>MIQPPKHTPRWIVFLIDILICLFSITLSFYVRFEFSPSNEFKLLLKSIIPLVLFIRAIHFISFRTFAGLIRYTSTKDAERIFIVTSLGTFVLFIINFINYIANKQFLIPNSILLIDYFITIILLVGSRLTYKAIYYTIRNSDVDGEKILIIGVEQFAAAVKRAVDKETLSGIRIVGFIDPYNRQEGNKIEDIEIYGINKIEFLVQKYDVSKIILASKNLDPSRKNKIIEKCLALNIKVQTVPDASVWINGELNVKQLKNIRIEDLLERPPIVLDKKRIQDYIKGKVVLVTGAAGSIGSEMVRQISRFYPKKIILYDIAETPLYELELELKESIHFFDFETVIGSVTNEYRLKKVFEVFKPQVVFHAAAYKHVPMMENNPTEAVFNNVLGTKLIADFSVKFGVEKFVMISTDKAVNPTNVMGASKRIAEIYTQTLNTTSPTKFITTRFGNVLGSNGSVIPRFRKQIENGGPVTITHPDIIRYFMTIPEACQLVLEAGAMGQGGEIFIFDMGKPVKILDLAKKMIKLSGLTYGKDIQINFTGLRPGEKLYEELLNNKENTIPTYHPKIMIAKVDEYSSDDVFPMINELISCLPSHNNFLIVSKMKEIVPEFISRNSVYENIDKQKEFQKHEQDSKFKSA</sequence>
<dbReference type="AlphaFoldDB" id="A0A7D4CFH8"/>
<keyword evidence="2" id="KW-1133">Transmembrane helix</keyword>
<dbReference type="InterPro" id="IPR036291">
    <property type="entry name" value="NAD(P)-bd_dom_sf"/>
</dbReference>
<protein>
    <submittedName>
        <fullName evidence="4">Polysaccharide biosynthesis protein</fullName>
    </submittedName>
</protein>
<dbReference type="PANTHER" id="PTHR43318:SF1">
    <property type="entry name" value="POLYSACCHARIDE BIOSYNTHESIS PROTEIN EPSC-RELATED"/>
    <property type="match status" value="1"/>
</dbReference>
<feature type="transmembrane region" description="Helical" evidence="2">
    <location>
        <begin position="81"/>
        <end position="102"/>
    </location>
</feature>
<feature type="domain" description="Polysaccharide biosynthesis protein CapD-like" evidence="3">
    <location>
        <begin position="287"/>
        <end position="570"/>
    </location>
</feature>
<dbReference type="InterPro" id="IPR029063">
    <property type="entry name" value="SAM-dependent_MTases_sf"/>
</dbReference>
<keyword evidence="5" id="KW-1185">Reference proteome</keyword>
<dbReference type="EMBL" id="CP041345">
    <property type="protein sequence ID" value="QKG79046.1"/>
    <property type="molecule type" value="Genomic_DNA"/>
</dbReference>
<keyword evidence="2" id="KW-0472">Membrane</keyword>
<proteinExistence type="inferred from homology"/>
<evidence type="ECO:0000313" key="4">
    <source>
        <dbReference type="EMBL" id="QKG79046.1"/>
    </source>
</evidence>
<dbReference type="CDD" id="cd05237">
    <property type="entry name" value="UDP_invert_4-6DH_SDR_e"/>
    <property type="match status" value="1"/>
</dbReference>
<dbReference type="PANTHER" id="PTHR43318">
    <property type="entry name" value="UDP-N-ACETYLGLUCOSAMINE 4,6-DEHYDRATASE"/>
    <property type="match status" value="1"/>
</dbReference>
<accession>A0A7D4CFH8</accession>
<organism evidence="4 5">
    <name type="scientific">Tenuifilum thalassicum</name>
    <dbReference type="NCBI Taxonomy" id="2590900"/>
    <lineage>
        <taxon>Bacteria</taxon>
        <taxon>Pseudomonadati</taxon>
        <taxon>Bacteroidota</taxon>
        <taxon>Bacteroidia</taxon>
        <taxon>Bacteroidales</taxon>
        <taxon>Tenuifilaceae</taxon>
        <taxon>Tenuifilum</taxon>
    </lineage>
</organism>
<keyword evidence="2" id="KW-0812">Transmembrane</keyword>
<feature type="transmembrane region" description="Helical" evidence="2">
    <location>
        <begin position="12"/>
        <end position="31"/>
    </location>
</feature>
<name>A0A7D4CFH8_9BACT</name>
<dbReference type="Proteomes" id="UP000500961">
    <property type="component" value="Chromosome"/>
</dbReference>
<gene>
    <name evidence="4" type="ORF">FHG85_01790</name>
</gene>
<dbReference type="InterPro" id="IPR003869">
    <property type="entry name" value="Polysac_CapD-like"/>
</dbReference>
<dbReference type="SUPFAM" id="SSF53335">
    <property type="entry name" value="S-adenosyl-L-methionine-dependent methyltransferases"/>
    <property type="match status" value="1"/>
</dbReference>
<evidence type="ECO:0000256" key="1">
    <source>
        <dbReference type="ARBA" id="ARBA00007430"/>
    </source>
</evidence>
<dbReference type="KEGG" id="ttz:FHG85_01790"/>
<dbReference type="RefSeq" id="WP_173072564.1">
    <property type="nucleotide sequence ID" value="NZ_CP041345.1"/>
</dbReference>
<dbReference type="SUPFAM" id="SSF51735">
    <property type="entry name" value="NAD(P)-binding Rossmann-fold domains"/>
    <property type="match status" value="1"/>
</dbReference>
<reference evidence="4 5" key="1">
    <citation type="submission" date="2019-07" db="EMBL/GenBank/DDBJ databases">
        <title>Thalassofilum flectens gen. nov., sp. nov., a novel moderate thermophilic anaerobe from a shallow sea hot spring in Kunashir Island (Russia), representing a new family in the order Bacteroidales, and proposal of Thalassofilacea fam. nov.</title>
        <authorList>
            <person name="Kochetkova T.V."/>
            <person name="Podosokorskaya O.A."/>
            <person name="Novikov A."/>
            <person name="Elcheninov A.G."/>
            <person name="Toshchakov S.V."/>
            <person name="Kublanov I.V."/>
        </authorList>
    </citation>
    <scope>NUCLEOTIDE SEQUENCE [LARGE SCALE GENOMIC DNA]</scope>
    <source>
        <strain evidence="4 5">38-H</strain>
    </source>
</reference>
<feature type="transmembrane region" description="Helical" evidence="2">
    <location>
        <begin position="43"/>
        <end position="61"/>
    </location>
</feature>
<evidence type="ECO:0000256" key="2">
    <source>
        <dbReference type="SAM" id="Phobius"/>
    </source>
</evidence>
<dbReference type="InterPro" id="IPR051203">
    <property type="entry name" value="Polysaccharide_Synthase-Rel"/>
</dbReference>
<feature type="transmembrane region" description="Helical" evidence="2">
    <location>
        <begin position="108"/>
        <end position="131"/>
    </location>
</feature>
<evidence type="ECO:0000259" key="3">
    <source>
        <dbReference type="Pfam" id="PF02719"/>
    </source>
</evidence>
<evidence type="ECO:0000313" key="5">
    <source>
        <dbReference type="Proteomes" id="UP000500961"/>
    </source>
</evidence>
<comment type="similarity">
    <text evidence="1">Belongs to the polysaccharide synthase family.</text>
</comment>